<sequence length="275" mass="30575">MNLKKNKMIKSAFLTGMVSITILGGYSALNKEVTLIVNGEERQISTFKSDVQDLLVAEGIKYDKNDIVTKDLDEKLNDGMKIEIINVTEEVIKEIKSIPFEVSVIEDKDLLKGQTKVEEEGKSGENQLVYKITYHNGKQVEKTFVEEIVSEKPINKIIKKGTKVEEIKVASSRGESSRKVSSNTNGKGKHMSVVATAYTGHSITSTGKKPKWGTIAVDPKVIPYGTKVYIPQFNKTFIAEDCGGAIKGNKIDIFMNDESSVYNWGRKTIDVYIVN</sequence>
<evidence type="ECO:0000256" key="1">
    <source>
        <dbReference type="ARBA" id="ARBA00022729"/>
    </source>
</evidence>
<protein>
    <submittedName>
        <fullName evidence="3">G5 domain-containing protein</fullName>
    </submittedName>
</protein>
<evidence type="ECO:0000313" key="3">
    <source>
        <dbReference type="EMBL" id="MBC5995642.1"/>
    </source>
</evidence>
<comment type="caution">
    <text evidence="3">The sequence shown here is derived from an EMBL/GenBank/DDBJ whole genome shotgun (WGS) entry which is preliminary data.</text>
</comment>
<dbReference type="Pfam" id="PF06725">
    <property type="entry name" value="3D"/>
    <property type="match status" value="1"/>
</dbReference>
<organism evidence="3 4">
    <name type="scientific">Romboutsia faecis</name>
    <dbReference type="NCBI Taxonomy" id="2764597"/>
    <lineage>
        <taxon>Bacteria</taxon>
        <taxon>Bacillati</taxon>
        <taxon>Bacillota</taxon>
        <taxon>Clostridia</taxon>
        <taxon>Peptostreptococcales</taxon>
        <taxon>Peptostreptococcaceae</taxon>
        <taxon>Romboutsia</taxon>
    </lineage>
</organism>
<dbReference type="InterPro" id="IPR059180">
    <property type="entry name" value="3D_YorM"/>
</dbReference>
<dbReference type="CDD" id="cd14667">
    <property type="entry name" value="3D_containing_proteins"/>
    <property type="match status" value="1"/>
</dbReference>
<dbReference type="PANTHER" id="PTHR39160:SF4">
    <property type="entry name" value="RESUSCITATION-PROMOTING FACTOR RPFB"/>
    <property type="match status" value="1"/>
</dbReference>
<dbReference type="Gene3D" id="2.20.230.10">
    <property type="entry name" value="Resuscitation-promoting factor rpfb"/>
    <property type="match status" value="1"/>
</dbReference>
<dbReference type="Proteomes" id="UP000609849">
    <property type="component" value="Unassembled WGS sequence"/>
</dbReference>
<dbReference type="PANTHER" id="PTHR39160">
    <property type="entry name" value="CELL WALL-BINDING PROTEIN YOCH"/>
    <property type="match status" value="1"/>
</dbReference>
<dbReference type="RefSeq" id="WP_153925634.1">
    <property type="nucleotide sequence ID" value="NZ_JACRWE010000001.1"/>
</dbReference>
<dbReference type="InterPro" id="IPR051933">
    <property type="entry name" value="Resuscitation_pf_RpfB"/>
</dbReference>
<evidence type="ECO:0000313" key="4">
    <source>
        <dbReference type="Proteomes" id="UP000609849"/>
    </source>
</evidence>
<dbReference type="EMBL" id="JACRWE010000001">
    <property type="protein sequence ID" value="MBC5995642.1"/>
    <property type="molecule type" value="Genomic_DNA"/>
</dbReference>
<dbReference type="Pfam" id="PF07501">
    <property type="entry name" value="G5"/>
    <property type="match status" value="1"/>
</dbReference>
<evidence type="ECO:0000259" key="2">
    <source>
        <dbReference type="PROSITE" id="PS51109"/>
    </source>
</evidence>
<dbReference type="InterPro" id="IPR007137">
    <property type="entry name" value="DUF348"/>
</dbReference>
<keyword evidence="1" id="KW-0732">Signal</keyword>
<dbReference type="SUPFAM" id="SSF50685">
    <property type="entry name" value="Barwin-like endoglucanases"/>
    <property type="match status" value="1"/>
</dbReference>
<dbReference type="SMART" id="SM01208">
    <property type="entry name" value="G5"/>
    <property type="match status" value="1"/>
</dbReference>
<feature type="domain" description="G5" evidence="2">
    <location>
        <begin position="84"/>
        <end position="164"/>
    </location>
</feature>
<dbReference type="InterPro" id="IPR036908">
    <property type="entry name" value="RlpA-like_sf"/>
</dbReference>
<name>A0ABR7JL48_9FIRM</name>
<accession>A0ABR7JL48</accession>
<dbReference type="Gene3D" id="2.40.40.10">
    <property type="entry name" value="RlpA-like domain"/>
    <property type="match status" value="1"/>
</dbReference>
<gene>
    <name evidence="3" type="ORF">H8923_02610</name>
</gene>
<dbReference type="InterPro" id="IPR010611">
    <property type="entry name" value="3D_dom"/>
</dbReference>
<dbReference type="Pfam" id="PF03990">
    <property type="entry name" value="DUF348"/>
    <property type="match status" value="1"/>
</dbReference>
<keyword evidence="4" id="KW-1185">Reference proteome</keyword>
<dbReference type="PROSITE" id="PS51109">
    <property type="entry name" value="G5"/>
    <property type="match status" value="1"/>
</dbReference>
<proteinExistence type="predicted"/>
<reference evidence="3 4" key="1">
    <citation type="submission" date="2020-08" db="EMBL/GenBank/DDBJ databases">
        <authorList>
            <person name="Liu C."/>
            <person name="Sun Q."/>
        </authorList>
    </citation>
    <scope>NUCLEOTIDE SEQUENCE [LARGE SCALE GENOMIC DNA]</scope>
    <source>
        <strain evidence="3 4">NSJ-18</strain>
    </source>
</reference>
<dbReference type="InterPro" id="IPR011098">
    <property type="entry name" value="G5_dom"/>
</dbReference>